<organism evidence="1">
    <name type="scientific">Enterococcus phage phiSHEF11</name>
    <dbReference type="NCBI Taxonomy" id="2918647"/>
    <lineage>
        <taxon>Viruses</taxon>
        <taxon>Duplodnaviria</taxon>
        <taxon>Heunggongvirae</taxon>
        <taxon>Uroviricota</taxon>
        <taxon>Caudoviricetes</taxon>
        <taxon>Efquatrovirus</taxon>
        <taxon>Efquatrovirus SHEF4</taxon>
    </lineage>
</organism>
<reference evidence="1" key="1">
    <citation type="submission" date="2021-12" db="EMBL/GenBank/DDBJ databases">
        <authorList>
            <person name="Alrafaie A.M."/>
            <person name="Stafford G.P."/>
        </authorList>
    </citation>
    <scope>NUCLEOTIDE SEQUENCE</scope>
</reference>
<name>A0AB74NGU6_9CAUD</name>
<dbReference type="EMBL" id="OL799257">
    <property type="protein sequence ID" value="UMO76618.1"/>
    <property type="molecule type" value="Genomic_DNA"/>
</dbReference>
<proteinExistence type="predicted"/>
<evidence type="ECO:0000313" key="1">
    <source>
        <dbReference type="EMBL" id="UMO76618.1"/>
    </source>
</evidence>
<sequence length="87" mass="9493">MRSILLLYYKGDKIMAKVFNVYKKDGTKVLTEVASPAVITGLTAGTTYAKGDYQVSAIEDGKPESKKIDIPEFKTQPAVVEPEVPAE</sequence>
<protein>
    <recommendedName>
        <fullName evidence="2">Tail tube protein</fullName>
    </recommendedName>
</protein>
<reference evidence="1" key="2">
    <citation type="journal article" date="2024" name="Virus Res.">
        <title>A diverse set of Enterococcus-infecting phage provides insight into phage host-range determinants.</title>
        <authorList>
            <person name="Alrafaie A.M."/>
            <person name="Pyrzanowska K."/>
            <person name="Smith E.M."/>
            <person name="Partridge D.G."/>
            <person name="Rafferty J."/>
            <person name="Mesnage S."/>
            <person name="Shepherd J."/>
            <person name="Stafford G.P."/>
        </authorList>
    </citation>
    <scope>NUCLEOTIDE SEQUENCE</scope>
</reference>
<accession>A0AB74NGU6</accession>
<evidence type="ECO:0008006" key="2">
    <source>
        <dbReference type="Google" id="ProtNLM"/>
    </source>
</evidence>